<dbReference type="Proteomes" id="UP000824120">
    <property type="component" value="Chromosome 12"/>
</dbReference>
<dbReference type="OrthoDB" id="1328176at2759"/>
<proteinExistence type="predicted"/>
<evidence type="ECO:0000313" key="3">
    <source>
        <dbReference type="Proteomes" id="UP000824120"/>
    </source>
</evidence>
<dbReference type="EMBL" id="JACXVP010000012">
    <property type="protein sequence ID" value="KAG5571533.1"/>
    <property type="molecule type" value="Genomic_DNA"/>
</dbReference>
<dbReference type="AlphaFoldDB" id="A0A9J5W7D8"/>
<gene>
    <name evidence="2" type="ORF">H5410_061299</name>
</gene>
<protein>
    <submittedName>
        <fullName evidence="2">Uncharacterized protein</fullName>
    </submittedName>
</protein>
<sequence>MFVDVTFFESYYTSYDNYEVLPVSAFEESTVSSTPLVVVPPLLTYHHRTHPALVPNDSYHAPDSTPTADLPPSSQPVALQKGRLCLIRKMGATLTHLFREQNRVVDAMAKAGARQGSMRNPTLFEVPPVCATQMLAVDMSGTFFVRTISSHNGEQNGHTTVSFIQVGNAPHACNTPI</sequence>
<evidence type="ECO:0000313" key="2">
    <source>
        <dbReference type="EMBL" id="KAG5571533.1"/>
    </source>
</evidence>
<organism evidence="2 3">
    <name type="scientific">Solanum commersonii</name>
    <name type="common">Commerson's wild potato</name>
    <name type="synonym">Commerson's nightshade</name>
    <dbReference type="NCBI Taxonomy" id="4109"/>
    <lineage>
        <taxon>Eukaryota</taxon>
        <taxon>Viridiplantae</taxon>
        <taxon>Streptophyta</taxon>
        <taxon>Embryophyta</taxon>
        <taxon>Tracheophyta</taxon>
        <taxon>Spermatophyta</taxon>
        <taxon>Magnoliopsida</taxon>
        <taxon>eudicotyledons</taxon>
        <taxon>Gunneridae</taxon>
        <taxon>Pentapetalae</taxon>
        <taxon>asterids</taxon>
        <taxon>lamiids</taxon>
        <taxon>Solanales</taxon>
        <taxon>Solanaceae</taxon>
        <taxon>Solanoideae</taxon>
        <taxon>Solaneae</taxon>
        <taxon>Solanum</taxon>
    </lineage>
</organism>
<feature type="region of interest" description="Disordered" evidence="1">
    <location>
        <begin position="54"/>
        <end position="74"/>
    </location>
</feature>
<accession>A0A9J5W7D8</accession>
<comment type="caution">
    <text evidence="2">The sequence shown here is derived from an EMBL/GenBank/DDBJ whole genome shotgun (WGS) entry which is preliminary data.</text>
</comment>
<name>A0A9J5W7D8_SOLCO</name>
<keyword evidence="3" id="KW-1185">Reference proteome</keyword>
<reference evidence="2 3" key="1">
    <citation type="submission" date="2020-09" db="EMBL/GenBank/DDBJ databases">
        <title>De no assembly of potato wild relative species, Solanum commersonii.</title>
        <authorList>
            <person name="Cho K."/>
        </authorList>
    </citation>
    <scope>NUCLEOTIDE SEQUENCE [LARGE SCALE GENOMIC DNA]</scope>
    <source>
        <strain evidence="2">LZ3.2</strain>
        <tissue evidence="2">Leaf</tissue>
    </source>
</reference>
<evidence type="ECO:0000256" key="1">
    <source>
        <dbReference type="SAM" id="MobiDB-lite"/>
    </source>
</evidence>